<dbReference type="InterPro" id="IPR023168">
    <property type="entry name" value="GatB_Yqey_C_2"/>
</dbReference>
<proteinExistence type="predicted"/>
<dbReference type="GO" id="GO:0016740">
    <property type="term" value="F:transferase activity"/>
    <property type="evidence" value="ECO:0007669"/>
    <property type="project" value="UniProtKB-KW"/>
</dbReference>
<organism evidence="1 2">
    <name type="scientific">Candidatus Nealsonbacteria bacterium CG10_big_fil_rev_8_21_14_0_10_36_228</name>
    <dbReference type="NCBI Taxonomy" id="1974708"/>
    <lineage>
        <taxon>Bacteria</taxon>
        <taxon>Candidatus Nealsoniibacteriota</taxon>
    </lineage>
</organism>
<dbReference type="SUPFAM" id="SSF89095">
    <property type="entry name" value="GatB/YqeY motif"/>
    <property type="match status" value="1"/>
</dbReference>
<dbReference type="Pfam" id="PF09424">
    <property type="entry name" value="YqeY"/>
    <property type="match status" value="1"/>
</dbReference>
<dbReference type="InterPro" id="IPR019004">
    <property type="entry name" value="YqeY/Aim41"/>
</dbReference>
<sequence length="142" mass="16295">MLLSAVNNKETEKKTKIWKAKPELSPEKIKKEGQLTDEEIFEVIASEIKKRKESIELFEKGKREDLVDKETKEKEILEKYLPEQLSEEEIKKLVKEAIEKIGAKEIKDMGKVMAELMPQVKGKADGSLVSKIVKELLTPKTE</sequence>
<dbReference type="GO" id="GO:0016884">
    <property type="term" value="F:carbon-nitrogen ligase activity, with glutamine as amido-N-donor"/>
    <property type="evidence" value="ECO:0007669"/>
    <property type="project" value="InterPro"/>
</dbReference>
<dbReference type="Proteomes" id="UP000237006">
    <property type="component" value="Unassembled WGS sequence"/>
</dbReference>
<dbReference type="InterPro" id="IPR003789">
    <property type="entry name" value="Asn/Gln_tRNA_amidoTrase-B-like"/>
</dbReference>
<dbReference type="InterPro" id="IPR042184">
    <property type="entry name" value="YqeY/Aim41_N"/>
</dbReference>
<gene>
    <name evidence="1" type="ORF">COU41_01055</name>
</gene>
<dbReference type="Gene3D" id="1.10.1510.10">
    <property type="entry name" value="Uncharacterised protein YqeY/AIM41 PF09424, N-terminal domain"/>
    <property type="match status" value="1"/>
</dbReference>
<comment type="caution">
    <text evidence="1">The sequence shown here is derived from an EMBL/GenBank/DDBJ whole genome shotgun (WGS) entry which is preliminary data.</text>
</comment>
<dbReference type="Gene3D" id="1.10.10.410">
    <property type="match status" value="1"/>
</dbReference>
<dbReference type="AlphaFoldDB" id="A0A2H0TK71"/>
<dbReference type="PANTHER" id="PTHR28055">
    <property type="entry name" value="ALTERED INHERITANCE OF MITOCHONDRIA PROTEIN 41, MITOCHONDRIAL"/>
    <property type="match status" value="1"/>
</dbReference>
<dbReference type="PANTHER" id="PTHR28055:SF1">
    <property type="entry name" value="ALTERED INHERITANCE OF MITOCHONDRIA PROTEIN 41, MITOCHONDRIAL"/>
    <property type="match status" value="1"/>
</dbReference>
<accession>A0A2H0TK71</accession>
<evidence type="ECO:0000313" key="1">
    <source>
        <dbReference type="EMBL" id="PIR72039.1"/>
    </source>
</evidence>
<name>A0A2H0TK71_9BACT</name>
<evidence type="ECO:0000313" key="2">
    <source>
        <dbReference type="Proteomes" id="UP000237006"/>
    </source>
</evidence>
<keyword evidence="1" id="KW-0808">Transferase</keyword>
<reference evidence="2" key="1">
    <citation type="submission" date="2017-09" db="EMBL/GenBank/DDBJ databases">
        <title>Depth-based differentiation of microbial function through sediment-hosted aquifers and enrichment of novel symbionts in the deep terrestrial subsurface.</title>
        <authorList>
            <person name="Probst A.J."/>
            <person name="Ladd B."/>
            <person name="Jarett J.K."/>
            <person name="Geller-Mcgrath D.E."/>
            <person name="Sieber C.M.K."/>
            <person name="Emerson J.B."/>
            <person name="Anantharaman K."/>
            <person name="Thomas B.C."/>
            <person name="Malmstrom R."/>
            <person name="Stieglmeier M."/>
            <person name="Klingl A."/>
            <person name="Woyke T."/>
            <person name="Ryan C.M."/>
            <person name="Banfield J.F."/>
        </authorList>
    </citation>
    <scope>NUCLEOTIDE SEQUENCE [LARGE SCALE GENOMIC DNA]</scope>
</reference>
<dbReference type="EMBL" id="PFCI01000026">
    <property type="protein sequence ID" value="PIR72039.1"/>
    <property type="molecule type" value="Genomic_DNA"/>
</dbReference>
<protein>
    <submittedName>
        <fullName evidence="1">Glutamyl-tRNA amidotransferase</fullName>
    </submittedName>
</protein>